<accession>A0A4S2H9K9</accession>
<proteinExistence type="inferred from homology"/>
<dbReference type="Proteomes" id="UP000305451">
    <property type="component" value="Unassembled WGS sequence"/>
</dbReference>
<name>A0A4S2H9K9_9PROT</name>
<dbReference type="InterPro" id="IPR000836">
    <property type="entry name" value="PRTase_dom"/>
</dbReference>
<evidence type="ECO:0000259" key="2">
    <source>
        <dbReference type="Pfam" id="PF00156"/>
    </source>
</evidence>
<feature type="domain" description="Phosphoribosyltransferase" evidence="2">
    <location>
        <begin position="126"/>
        <end position="199"/>
    </location>
</feature>
<dbReference type="InterPro" id="IPR051910">
    <property type="entry name" value="ComF/GntX_DNA_util-trans"/>
</dbReference>
<keyword evidence="4" id="KW-1185">Reference proteome</keyword>
<protein>
    <submittedName>
        <fullName evidence="3">ComF family protein</fullName>
    </submittedName>
</protein>
<evidence type="ECO:0000313" key="3">
    <source>
        <dbReference type="EMBL" id="TGY92557.1"/>
    </source>
</evidence>
<comment type="caution">
    <text evidence="3">The sequence shown here is derived from an EMBL/GenBank/DDBJ whole genome shotgun (WGS) entry which is preliminary data.</text>
</comment>
<sequence length="208" mass="22398">MTFLEQPWCDACGTPFPYAIGRGGVCAPCAARALPLSCVRSAFVYDEQSRALVFQLKHGGRTDGLKAFARWMARAGHDCLCPSAVLVPVPLHPKRLRQRRFNQSLLLARALSRETGLEVAAHWLERVRATPSQGGLSAKGRARNVAGAFKLRTKLPAALKDLNLVLVDDVYTTGATLSACARALKRAGAANVSAITLARVVKPVDPLK</sequence>
<dbReference type="OrthoDB" id="9779910at2"/>
<dbReference type="InterPro" id="IPR029057">
    <property type="entry name" value="PRTase-like"/>
</dbReference>
<dbReference type="Pfam" id="PF00156">
    <property type="entry name" value="Pribosyltran"/>
    <property type="match status" value="1"/>
</dbReference>
<comment type="similarity">
    <text evidence="1">Belongs to the ComF/GntX family.</text>
</comment>
<dbReference type="AlphaFoldDB" id="A0A4S2H9K9"/>
<evidence type="ECO:0000256" key="1">
    <source>
        <dbReference type="ARBA" id="ARBA00008007"/>
    </source>
</evidence>
<dbReference type="PANTHER" id="PTHR47505">
    <property type="entry name" value="DNA UTILIZATION PROTEIN YHGH"/>
    <property type="match status" value="1"/>
</dbReference>
<reference evidence="3 4" key="1">
    <citation type="journal article" date="2013" name="Int. J. Syst. Evol. Microbiol.">
        <title>Marinicauda pacifica gen. nov., sp. nov., a prosthecate alphaproteobacterium of the family Hyphomonadaceae isolated from deep seawater.</title>
        <authorList>
            <person name="Zhang X.Y."/>
            <person name="Li G.W."/>
            <person name="Wang C.S."/>
            <person name="Zhang Y.J."/>
            <person name="Xu X.W."/>
            <person name="Li H."/>
            <person name="Liu A."/>
            <person name="Liu C."/>
            <person name="Xie B.B."/>
            <person name="Qin Q.L."/>
            <person name="Xu Z."/>
            <person name="Chen X.L."/>
            <person name="Zhou B.C."/>
            <person name="Zhang Y.Z."/>
        </authorList>
    </citation>
    <scope>NUCLEOTIDE SEQUENCE [LARGE SCALE GENOMIC DNA]</scope>
    <source>
        <strain evidence="3 4">P-1 km-3</strain>
    </source>
</reference>
<dbReference type="Gene3D" id="3.40.50.2020">
    <property type="match status" value="1"/>
</dbReference>
<organism evidence="3 4">
    <name type="scientific">Marinicauda pacifica</name>
    <dbReference type="NCBI Taxonomy" id="1133559"/>
    <lineage>
        <taxon>Bacteria</taxon>
        <taxon>Pseudomonadati</taxon>
        <taxon>Pseudomonadota</taxon>
        <taxon>Alphaproteobacteria</taxon>
        <taxon>Maricaulales</taxon>
        <taxon>Maricaulaceae</taxon>
        <taxon>Marinicauda</taxon>
    </lineage>
</organism>
<dbReference type="PANTHER" id="PTHR47505:SF1">
    <property type="entry name" value="DNA UTILIZATION PROTEIN YHGH"/>
    <property type="match status" value="1"/>
</dbReference>
<evidence type="ECO:0000313" key="4">
    <source>
        <dbReference type="Proteomes" id="UP000305451"/>
    </source>
</evidence>
<dbReference type="EMBL" id="SRXV01000003">
    <property type="protein sequence ID" value="TGY92557.1"/>
    <property type="molecule type" value="Genomic_DNA"/>
</dbReference>
<dbReference type="CDD" id="cd06223">
    <property type="entry name" value="PRTases_typeI"/>
    <property type="match status" value="1"/>
</dbReference>
<dbReference type="SUPFAM" id="SSF53271">
    <property type="entry name" value="PRTase-like"/>
    <property type="match status" value="1"/>
</dbReference>
<gene>
    <name evidence="3" type="ORF">E5162_10175</name>
</gene>